<dbReference type="OrthoDB" id="515130at2759"/>
<feature type="region of interest" description="Disordered" evidence="1">
    <location>
        <begin position="75"/>
        <end position="102"/>
    </location>
</feature>
<name>A0A2P6VDV6_9CHLO</name>
<feature type="region of interest" description="Disordered" evidence="1">
    <location>
        <begin position="134"/>
        <end position="160"/>
    </location>
</feature>
<reference evidence="2 3" key="1">
    <citation type="journal article" date="2018" name="Plant J.">
        <title>Genome sequences of Chlorella sorokiniana UTEX 1602 and Micractinium conductrix SAG 241.80: implications to maltose excretion by a green alga.</title>
        <authorList>
            <person name="Arriola M.B."/>
            <person name="Velmurugan N."/>
            <person name="Zhang Y."/>
            <person name="Plunkett M.H."/>
            <person name="Hondzo H."/>
            <person name="Barney B.M."/>
        </authorList>
    </citation>
    <scope>NUCLEOTIDE SEQUENCE [LARGE SCALE GENOMIC DNA]</scope>
    <source>
        <strain evidence="2 3">SAG 241.80</strain>
    </source>
</reference>
<keyword evidence="3" id="KW-1185">Reference proteome</keyword>
<dbReference type="EMBL" id="LHPF02000011">
    <property type="protein sequence ID" value="PSC72276.1"/>
    <property type="molecule type" value="Genomic_DNA"/>
</dbReference>
<proteinExistence type="predicted"/>
<dbReference type="AlphaFoldDB" id="A0A2P6VDV6"/>
<feature type="compositionally biased region" description="Low complexity" evidence="1">
    <location>
        <begin position="84"/>
        <end position="102"/>
    </location>
</feature>
<dbReference type="Proteomes" id="UP000239649">
    <property type="component" value="Unassembled WGS sequence"/>
</dbReference>
<evidence type="ECO:0000256" key="1">
    <source>
        <dbReference type="SAM" id="MobiDB-lite"/>
    </source>
</evidence>
<evidence type="ECO:0000313" key="2">
    <source>
        <dbReference type="EMBL" id="PSC72276.1"/>
    </source>
</evidence>
<gene>
    <name evidence="2" type="ORF">C2E20_4467</name>
</gene>
<organism evidence="2 3">
    <name type="scientific">Micractinium conductrix</name>
    <dbReference type="NCBI Taxonomy" id="554055"/>
    <lineage>
        <taxon>Eukaryota</taxon>
        <taxon>Viridiplantae</taxon>
        <taxon>Chlorophyta</taxon>
        <taxon>core chlorophytes</taxon>
        <taxon>Trebouxiophyceae</taxon>
        <taxon>Chlorellales</taxon>
        <taxon>Chlorellaceae</taxon>
        <taxon>Chlorella clade</taxon>
        <taxon>Micractinium</taxon>
    </lineage>
</organism>
<protein>
    <submittedName>
        <fullName evidence="2">Uncharacterized protein</fullName>
    </submittedName>
</protein>
<evidence type="ECO:0000313" key="3">
    <source>
        <dbReference type="Proteomes" id="UP000239649"/>
    </source>
</evidence>
<feature type="region of interest" description="Disordered" evidence="1">
    <location>
        <begin position="1"/>
        <end position="40"/>
    </location>
</feature>
<sequence length="326" mass="35768">MAAVPARPAVCATASRDSAKEALPEDEEEEETGLTGEDTVFDLIQRVAEEDEERERAAGTLPYLKVGQQRTLRAWQPAAPPEPQQQRQQGAADAAAAGGEPAAALTAEELLAQLPGLQRQLRAAAQERVGLPPAERQFDVARHLNDRMPRKPEPELTEWDLRARMEKRKRQQKQREAWNARRAAVGHYPSLGADWRSDIRCKETGDPTDPHYREWTHKEIWDLITMNGTNADPRDVAVFVRDPKEIVDAPAQGGGYRMEPEEYFESIGALIHEEDLAAIAGSAGDGVVAADGTALLAAEFSDFDDELGDFDSDYGGGAAAGDEDEF</sequence>
<accession>A0A2P6VDV6</accession>
<comment type="caution">
    <text evidence="2">The sequence shown here is derived from an EMBL/GenBank/DDBJ whole genome shotgun (WGS) entry which is preliminary data.</text>
</comment>
<feature type="compositionally biased region" description="Basic and acidic residues" evidence="1">
    <location>
        <begin position="136"/>
        <end position="160"/>
    </location>
</feature>